<evidence type="ECO:0000313" key="1">
    <source>
        <dbReference type="EMBL" id="RXH93628.1"/>
    </source>
</evidence>
<gene>
    <name evidence="1" type="ORF">DVH24_014204</name>
</gene>
<reference evidence="1 2" key="1">
    <citation type="submission" date="2018-10" db="EMBL/GenBank/DDBJ databases">
        <title>A high-quality apple genome assembly.</title>
        <authorList>
            <person name="Hu J."/>
        </authorList>
    </citation>
    <scope>NUCLEOTIDE SEQUENCE [LARGE SCALE GENOMIC DNA]</scope>
    <source>
        <strain evidence="2">cv. HFTH1</strain>
        <tissue evidence="1">Young leaf</tissue>
    </source>
</reference>
<dbReference type="Proteomes" id="UP000290289">
    <property type="component" value="Chromosome 7"/>
</dbReference>
<accession>A0A498JD74</accession>
<protein>
    <submittedName>
        <fullName evidence="1">Uncharacterized protein</fullName>
    </submittedName>
</protein>
<proteinExistence type="predicted"/>
<dbReference type="AlphaFoldDB" id="A0A498JD74"/>
<name>A0A498JD74_MALDO</name>
<comment type="caution">
    <text evidence="1">The sequence shown here is derived from an EMBL/GenBank/DDBJ whole genome shotgun (WGS) entry which is preliminary data.</text>
</comment>
<dbReference type="EMBL" id="RDQH01000333">
    <property type="protein sequence ID" value="RXH93628.1"/>
    <property type="molecule type" value="Genomic_DNA"/>
</dbReference>
<keyword evidence="2" id="KW-1185">Reference proteome</keyword>
<evidence type="ECO:0000313" key="2">
    <source>
        <dbReference type="Proteomes" id="UP000290289"/>
    </source>
</evidence>
<organism evidence="1 2">
    <name type="scientific">Malus domestica</name>
    <name type="common">Apple</name>
    <name type="synonym">Pyrus malus</name>
    <dbReference type="NCBI Taxonomy" id="3750"/>
    <lineage>
        <taxon>Eukaryota</taxon>
        <taxon>Viridiplantae</taxon>
        <taxon>Streptophyta</taxon>
        <taxon>Embryophyta</taxon>
        <taxon>Tracheophyta</taxon>
        <taxon>Spermatophyta</taxon>
        <taxon>Magnoliopsida</taxon>
        <taxon>eudicotyledons</taxon>
        <taxon>Gunneridae</taxon>
        <taxon>Pentapetalae</taxon>
        <taxon>rosids</taxon>
        <taxon>fabids</taxon>
        <taxon>Rosales</taxon>
        <taxon>Rosaceae</taxon>
        <taxon>Amygdaloideae</taxon>
        <taxon>Maleae</taxon>
        <taxon>Malus</taxon>
    </lineage>
</organism>
<sequence>MFSKETPHVMKIDEAVGVADGTRGVDAIVRDADGEFKGVVAMPTPPLLSVLAIELHAIKDVVCLAAEGVYVDVIRFLLQTNQVVVTHVLSEVYSVTPFKISIVCNVRNTEPSWLTQSIHVESVNVG</sequence>